<dbReference type="EMBL" id="PUBV01000007">
    <property type="protein sequence ID" value="PWB08184.1"/>
    <property type="molecule type" value="Genomic_DNA"/>
</dbReference>
<name>A0A2V1IZJ4_9BACT</name>
<protein>
    <submittedName>
        <fullName evidence="2">Uncharacterized protein</fullName>
    </submittedName>
</protein>
<evidence type="ECO:0000256" key="1">
    <source>
        <dbReference type="SAM" id="MobiDB-lite"/>
    </source>
</evidence>
<evidence type="ECO:0000313" key="3">
    <source>
        <dbReference type="Proteomes" id="UP000244925"/>
    </source>
</evidence>
<gene>
    <name evidence="2" type="ORF">C5O25_04935</name>
</gene>
<feature type="compositionally biased region" description="Low complexity" evidence="1">
    <location>
        <begin position="142"/>
        <end position="156"/>
    </location>
</feature>
<comment type="caution">
    <text evidence="2">The sequence shown here is derived from an EMBL/GenBank/DDBJ whole genome shotgun (WGS) entry which is preliminary data.</text>
</comment>
<sequence length="156" mass="16805">MRLRAQAAGSAPFFSTIRVAEAFLYKTIILQIMKLLSRILISASSLLALASCDAMWDTSVDVPLGYGGSLGIGVTTPVYSPWSGYWPGAYNWNSGWWPGPAYVPVVRPPLRPGAVVNRPAMRPGAGVAPPSGNWRPPGNPGQVRPPVQKPVQPRQR</sequence>
<accession>A0A2V1IZJ4</accession>
<reference evidence="3" key="1">
    <citation type="submission" date="2018-02" db="EMBL/GenBank/DDBJ databases">
        <authorList>
            <person name="Clavel T."/>
            <person name="Strowig T."/>
        </authorList>
    </citation>
    <scope>NUCLEOTIDE SEQUENCE [LARGE SCALE GENOMIC DNA]</scope>
    <source>
        <strain evidence="3">DSM 100764</strain>
    </source>
</reference>
<organism evidence="2 3">
    <name type="scientific">Paramuribaculum intestinale</name>
    <dbReference type="NCBI Taxonomy" id="2094151"/>
    <lineage>
        <taxon>Bacteria</taxon>
        <taxon>Pseudomonadati</taxon>
        <taxon>Bacteroidota</taxon>
        <taxon>Bacteroidia</taxon>
        <taxon>Bacteroidales</taxon>
        <taxon>Muribaculaceae</taxon>
        <taxon>Paramuribaculum</taxon>
    </lineage>
</organism>
<proteinExistence type="predicted"/>
<evidence type="ECO:0000313" key="2">
    <source>
        <dbReference type="EMBL" id="PWB08184.1"/>
    </source>
</evidence>
<dbReference type="Proteomes" id="UP000244925">
    <property type="component" value="Unassembled WGS sequence"/>
</dbReference>
<feature type="region of interest" description="Disordered" evidence="1">
    <location>
        <begin position="121"/>
        <end position="156"/>
    </location>
</feature>
<dbReference type="AlphaFoldDB" id="A0A2V1IZJ4"/>
<keyword evidence="3" id="KW-1185">Reference proteome</keyword>